<organism evidence="3 4">
    <name type="scientific">Kipferlia bialata</name>
    <dbReference type="NCBI Taxonomy" id="797122"/>
    <lineage>
        <taxon>Eukaryota</taxon>
        <taxon>Metamonada</taxon>
        <taxon>Carpediemonas-like organisms</taxon>
        <taxon>Kipferlia</taxon>
    </lineage>
</organism>
<name>A0A9K3CPN6_9EUKA</name>
<protein>
    <submittedName>
        <fullName evidence="3">Uncharacterized protein</fullName>
    </submittedName>
</protein>
<keyword evidence="2" id="KW-0812">Transmembrane</keyword>
<feature type="transmembrane region" description="Helical" evidence="2">
    <location>
        <begin position="288"/>
        <end position="309"/>
    </location>
</feature>
<keyword evidence="2" id="KW-0472">Membrane</keyword>
<dbReference type="AlphaFoldDB" id="A0A9K3CPN6"/>
<dbReference type="Proteomes" id="UP000265618">
    <property type="component" value="Unassembled WGS sequence"/>
</dbReference>
<sequence>MRFRTRLRRPDREREREESQMDISEPLYLRPVVDVSQSLTATHSKRPPRITLSRGRKHGDIYVYVGVLNDVEGGTFDLILWAEREQEPGWNASQGDRAMRRVSIALIPSAVLEFIAYWNREEEDGVVYSMLAFVSFVVGLFVLSVLSMNTITNTMTPGRGKESAMWLLASWDASLPSPMAVRSAHIAKAAGGKLIYNSYVATTPSRKGVPRVLTILEGHFRLFGILVGSFVGAIVSHFVPGPRSIAYPYWMVTTLFFGGHILVTKILIVVYSLTIAGRPRQRGPMAGMYGNAAMSIVALTRFTISWFVHLDKYAVAPSAYTTLPPESSLWVWLCSFGPWVTLAVSIVTRIILPHCRSLIGLALCDSSPLVPGYMCIAFVYGSVAACIHSRVLLVLWAMPVLMVYSARITTGTVGLNDSPTSTLRSLSIMIMLSSATGVTVCMILGTLQGVVLGEGYPAVWQYLPDWLCTKGICLSGVFSWHGFEPMGVLIASLCTFWLGAEAVGFIAQKRRCSHFLGRVGSEMHRTKLYTHLWAASEQYRADLKQKQEAEENRGEGEGEREAKTAIKVSGRRTFVNMHAPVACSSGHQHSRFGVPPGGLEGGIGNAVRIALRPTERRRPSTHRHRSSSLSQVTGPYFEGGLPKCGIHPLTRVNSHSHSQTLSVGHTDSSLDVRLSTSRQGPGHF</sequence>
<feature type="region of interest" description="Disordered" evidence="1">
    <location>
        <begin position="614"/>
        <end position="634"/>
    </location>
</feature>
<evidence type="ECO:0000313" key="3">
    <source>
        <dbReference type="EMBL" id="GIQ81061.1"/>
    </source>
</evidence>
<feature type="transmembrane region" description="Helical" evidence="2">
    <location>
        <begin position="486"/>
        <end position="507"/>
    </location>
</feature>
<feature type="compositionally biased region" description="Basic and acidic residues" evidence="1">
    <location>
        <begin position="8"/>
        <end position="19"/>
    </location>
</feature>
<feature type="region of interest" description="Disordered" evidence="1">
    <location>
        <begin position="1"/>
        <end position="21"/>
    </location>
</feature>
<evidence type="ECO:0000256" key="2">
    <source>
        <dbReference type="SAM" id="Phobius"/>
    </source>
</evidence>
<gene>
    <name evidence="3" type="ORF">KIPB_001959</name>
</gene>
<keyword evidence="4" id="KW-1185">Reference proteome</keyword>
<feature type="transmembrane region" description="Helical" evidence="2">
    <location>
        <begin position="251"/>
        <end position="276"/>
    </location>
</feature>
<feature type="transmembrane region" description="Helical" evidence="2">
    <location>
        <begin position="220"/>
        <end position="239"/>
    </location>
</feature>
<reference evidence="3 4" key="1">
    <citation type="journal article" date="2018" name="PLoS ONE">
        <title>The draft genome of Kipferlia bialata reveals reductive genome evolution in fornicate parasites.</title>
        <authorList>
            <person name="Tanifuji G."/>
            <person name="Takabayashi S."/>
            <person name="Kume K."/>
            <person name="Takagi M."/>
            <person name="Nakayama T."/>
            <person name="Kamikawa R."/>
            <person name="Inagaki Y."/>
            <person name="Hashimoto T."/>
        </authorList>
    </citation>
    <scope>NUCLEOTIDE SEQUENCE [LARGE SCALE GENOMIC DNA]</scope>
    <source>
        <strain evidence="3">NY0173</strain>
    </source>
</reference>
<feature type="transmembrane region" description="Helical" evidence="2">
    <location>
        <begin position="102"/>
        <end position="119"/>
    </location>
</feature>
<proteinExistence type="predicted"/>
<feature type="transmembrane region" description="Helical" evidence="2">
    <location>
        <begin position="329"/>
        <end position="352"/>
    </location>
</feature>
<feature type="transmembrane region" description="Helical" evidence="2">
    <location>
        <begin position="426"/>
        <end position="447"/>
    </location>
</feature>
<feature type="region of interest" description="Disordered" evidence="1">
    <location>
        <begin position="648"/>
        <end position="684"/>
    </location>
</feature>
<comment type="caution">
    <text evidence="3">The sequence shown here is derived from an EMBL/GenBank/DDBJ whole genome shotgun (WGS) entry which is preliminary data.</text>
</comment>
<feature type="transmembrane region" description="Helical" evidence="2">
    <location>
        <begin position="359"/>
        <end position="381"/>
    </location>
</feature>
<evidence type="ECO:0000313" key="4">
    <source>
        <dbReference type="Proteomes" id="UP000265618"/>
    </source>
</evidence>
<feature type="transmembrane region" description="Helical" evidence="2">
    <location>
        <begin position="125"/>
        <end position="146"/>
    </location>
</feature>
<evidence type="ECO:0000256" key="1">
    <source>
        <dbReference type="SAM" id="MobiDB-lite"/>
    </source>
</evidence>
<keyword evidence="2" id="KW-1133">Transmembrane helix</keyword>
<dbReference type="EMBL" id="BDIP01000299">
    <property type="protein sequence ID" value="GIQ81061.1"/>
    <property type="molecule type" value="Genomic_DNA"/>
</dbReference>
<feature type="transmembrane region" description="Helical" evidence="2">
    <location>
        <begin position="387"/>
        <end position="406"/>
    </location>
</feature>
<accession>A0A9K3CPN6</accession>
<feature type="compositionally biased region" description="Polar residues" evidence="1">
    <location>
        <begin position="651"/>
        <end position="684"/>
    </location>
</feature>